<gene>
    <name evidence="2" type="ORF">QPX23_05820</name>
</gene>
<protein>
    <submittedName>
        <fullName evidence="2">Uncharacterized protein</fullName>
    </submittedName>
</protein>
<sequence>MRYTSWDRNDRNTPVLLEEDGPNRLGVFSDELAQLDGANWQLQVEQSRGIEAVDAESSQLKLSVEGNLARASRLLARVGEREFTLINESGKNWIIDDENGNKVAQFSGANRGVRRAILEFDGPTAAGAAASGPAGAGVGASGAETRGAEALSRDEIIALSFSARMILESRLSSSAVGIIATLLLCTIVAILAFLF</sequence>
<accession>A0ABT7FW79</accession>
<dbReference type="Proteomes" id="UP001239759">
    <property type="component" value="Unassembled WGS sequence"/>
</dbReference>
<proteinExistence type="predicted"/>
<name>A0ABT7FW79_9CORY</name>
<feature type="transmembrane region" description="Helical" evidence="1">
    <location>
        <begin position="174"/>
        <end position="194"/>
    </location>
</feature>
<keyword evidence="1" id="KW-0812">Transmembrane</keyword>
<keyword evidence="1" id="KW-0472">Membrane</keyword>
<dbReference type="RefSeq" id="WP_242721575.1">
    <property type="nucleotide sequence ID" value="NZ_CP051667.1"/>
</dbReference>
<evidence type="ECO:0000313" key="3">
    <source>
        <dbReference type="Proteomes" id="UP001239759"/>
    </source>
</evidence>
<dbReference type="EMBL" id="JASNUQ010000007">
    <property type="protein sequence ID" value="MDK4290241.1"/>
    <property type="molecule type" value="Genomic_DNA"/>
</dbReference>
<keyword evidence="1" id="KW-1133">Transmembrane helix</keyword>
<keyword evidence="3" id="KW-1185">Reference proteome</keyword>
<comment type="caution">
    <text evidence="2">The sequence shown here is derived from an EMBL/GenBank/DDBJ whole genome shotgun (WGS) entry which is preliminary data.</text>
</comment>
<evidence type="ECO:0000313" key="2">
    <source>
        <dbReference type="EMBL" id="MDK4290241.1"/>
    </source>
</evidence>
<reference evidence="2 3" key="1">
    <citation type="submission" date="2023-05" db="EMBL/GenBank/DDBJ databases">
        <title>Metabolic capabilities are highly conserved among human nasal-associated Corynebacterium species in pangenomic analyses.</title>
        <authorList>
            <person name="Tran T.H."/>
            <person name="Roberts A.Q."/>
            <person name="Escapa I.F."/>
            <person name="Gao W."/>
            <person name="Conlan S."/>
            <person name="Kong H."/>
            <person name="Segre J.A."/>
            <person name="Kelly M.S."/>
            <person name="Lemon K.P."/>
        </authorList>
    </citation>
    <scope>NUCLEOTIDE SEQUENCE [LARGE SCALE GENOMIC DNA]</scope>
    <source>
        <strain evidence="2 3">KPL3772</strain>
    </source>
</reference>
<evidence type="ECO:0000256" key="1">
    <source>
        <dbReference type="SAM" id="Phobius"/>
    </source>
</evidence>
<organism evidence="2 3">
    <name type="scientific">Corynebacterium pseudodiphtheriticum</name>
    <dbReference type="NCBI Taxonomy" id="37637"/>
    <lineage>
        <taxon>Bacteria</taxon>
        <taxon>Bacillati</taxon>
        <taxon>Actinomycetota</taxon>
        <taxon>Actinomycetes</taxon>
        <taxon>Mycobacteriales</taxon>
        <taxon>Corynebacteriaceae</taxon>
        <taxon>Corynebacterium</taxon>
    </lineage>
</organism>